<keyword evidence="1" id="KW-1133">Transmembrane helix</keyword>
<evidence type="ECO:0000313" key="3">
    <source>
        <dbReference type="Proteomes" id="UP000464374"/>
    </source>
</evidence>
<dbReference type="Proteomes" id="UP000464374">
    <property type="component" value="Chromosome"/>
</dbReference>
<feature type="transmembrane region" description="Helical" evidence="1">
    <location>
        <begin position="462"/>
        <end position="481"/>
    </location>
</feature>
<proteinExistence type="predicted"/>
<keyword evidence="1" id="KW-0472">Membrane</keyword>
<organism evidence="2 3">
    <name type="scientific">Treponema vincentii</name>
    <dbReference type="NCBI Taxonomy" id="69710"/>
    <lineage>
        <taxon>Bacteria</taxon>
        <taxon>Pseudomonadati</taxon>
        <taxon>Spirochaetota</taxon>
        <taxon>Spirochaetia</taxon>
        <taxon>Spirochaetales</taxon>
        <taxon>Treponemataceae</taxon>
        <taxon>Treponema</taxon>
    </lineage>
</organism>
<reference evidence="2 3" key="1">
    <citation type="submission" date="2020-01" db="EMBL/GenBank/DDBJ databases">
        <title>Complete genome sequence of a human oral phylogroup 1 Treponema sp. strain ATCC 700766, originally isolated from periodontitis dental plaque.</title>
        <authorList>
            <person name="Chan Y."/>
            <person name="Huo Y.-B."/>
            <person name="Yu X.-L."/>
            <person name="Zeng H."/>
            <person name="Leung W.-K."/>
            <person name="Watt R.M."/>
        </authorList>
    </citation>
    <scope>NUCLEOTIDE SEQUENCE [LARGE SCALE GENOMIC DNA]</scope>
    <source>
        <strain evidence="2 3">OMZ 804</strain>
    </source>
</reference>
<keyword evidence="1" id="KW-0812">Transmembrane</keyword>
<evidence type="ECO:0000313" key="2">
    <source>
        <dbReference type="EMBL" id="QHX42389.1"/>
    </source>
</evidence>
<dbReference type="AlphaFoldDB" id="A0A6P1XZ75"/>
<dbReference type="RefSeq" id="WP_162662233.1">
    <property type="nucleotide sequence ID" value="NZ_CP048020.1"/>
</dbReference>
<accession>A0A6P1XZ75</accession>
<feature type="transmembrane region" description="Helical" evidence="1">
    <location>
        <begin position="296"/>
        <end position="318"/>
    </location>
</feature>
<dbReference type="KEGG" id="trz:GWP43_01805"/>
<gene>
    <name evidence="2" type="ORF">GWP43_01805</name>
</gene>
<protein>
    <submittedName>
        <fullName evidence="2">Uncharacterized protein</fullName>
    </submittedName>
</protein>
<feature type="transmembrane region" description="Helical" evidence="1">
    <location>
        <begin position="136"/>
        <end position="156"/>
    </location>
</feature>
<feature type="transmembrane region" description="Helical" evidence="1">
    <location>
        <begin position="216"/>
        <end position="235"/>
    </location>
</feature>
<feature type="transmembrane region" description="Helical" evidence="1">
    <location>
        <begin position="6"/>
        <end position="26"/>
    </location>
</feature>
<feature type="transmembrane region" description="Helical" evidence="1">
    <location>
        <begin position="106"/>
        <end position="124"/>
    </location>
</feature>
<dbReference type="EMBL" id="CP048020">
    <property type="protein sequence ID" value="QHX42389.1"/>
    <property type="molecule type" value="Genomic_DNA"/>
</dbReference>
<evidence type="ECO:0000256" key="1">
    <source>
        <dbReference type="SAM" id="Phobius"/>
    </source>
</evidence>
<name>A0A6P1XZ75_9SPIR</name>
<feature type="transmembrane region" description="Helical" evidence="1">
    <location>
        <begin position="242"/>
        <end position="262"/>
    </location>
</feature>
<sequence>MKRLNGFLYFLSAFIATGILLLFIIFPLRFYAPVWAGYRIAAVPCSDDIEPYVSAAEEAGISGVASEFSVSNRFSLLGTGRHERFPFTDIGRYTRWFRDDDGGYQYLYLPYTSIFKYLSFYFSLYGKRAHFFLEAAIPYSPIQGLLALILFAYCIAGSRKKLLFFAAASSFVCYAFCIKSSLSSATALLSILTAAYWLEALENELTIQWKQLKERIKHNIFMLILPAAPLLTAAIGGVVSLCFFLLALLLSASILFSVYSFLQLKETYWEQYRQHPSLKLFAMHPQSWAQFWNTRYAITATVLTGCLLLVSAIIPLVFSTNRLSPAAAKLSAPQSVSRQPIPFTDSGFFTVQASRPQDYLPDLSNYIEDYWYTAVLPYLNVHESLQPLTSNMRVYFDSFYEDSNGRLHREEKVIYSFDTVFILRALRNERLVLLPLEKMLIAQTGFLAAAYRPLHVSTLSPFTSFFIILGTLLFPCVLIIMSKVR</sequence>
<feature type="transmembrane region" description="Helical" evidence="1">
    <location>
        <begin position="163"/>
        <end position="196"/>
    </location>
</feature>